<comment type="caution">
    <text evidence="1">The sequence shown here is derived from an EMBL/GenBank/DDBJ whole genome shotgun (WGS) entry which is preliminary data.</text>
</comment>
<organism evidence="1 2">
    <name type="scientific">Listeria booriae</name>
    <dbReference type="NCBI Taxonomy" id="1552123"/>
    <lineage>
        <taxon>Bacteria</taxon>
        <taxon>Bacillati</taxon>
        <taxon>Bacillota</taxon>
        <taxon>Bacilli</taxon>
        <taxon>Bacillales</taxon>
        <taxon>Listeriaceae</taxon>
        <taxon>Listeria</taxon>
    </lineage>
</organism>
<dbReference type="RefSeq" id="WP_185417067.1">
    <property type="nucleotide sequence ID" value="NZ_JAASTX010000005.1"/>
</dbReference>
<reference evidence="1 2" key="1">
    <citation type="submission" date="2020-03" db="EMBL/GenBank/DDBJ databases">
        <title>Soil Listeria distribution.</title>
        <authorList>
            <person name="Liao J."/>
            <person name="Wiedmann M."/>
        </authorList>
    </citation>
    <scope>NUCLEOTIDE SEQUENCE [LARGE SCALE GENOMIC DNA]</scope>
    <source>
        <strain evidence="1 2">FSL L7-1547</strain>
    </source>
</reference>
<dbReference type="SUPFAM" id="SSF53474">
    <property type="entry name" value="alpha/beta-Hydrolases"/>
    <property type="match status" value="1"/>
</dbReference>
<dbReference type="Proteomes" id="UP000533953">
    <property type="component" value="Unassembled WGS sequence"/>
</dbReference>
<dbReference type="EMBL" id="JAASTX010000005">
    <property type="protein sequence ID" value="MBC1491279.1"/>
    <property type="molecule type" value="Genomic_DNA"/>
</dbReference>
<sequence>MSKEVDEIAIRFEGKHIKRGSDTLIVVFQGAFTKFNEEYANKIVAGTVSPESIQDTHTYYHFHKLSEQMTQLDFFFIEDYYSQLYGGYMFDHGELIIRSFNDKLSQFICKHNYKEVVLIGSSKGGVGSTLYGLINPYVTKVFGMVPDLRISTAPYGESGRKLFFNNDANFEKKVKDFQGLISSYPVTVENKKFYFYTGMRDYGFQQLVELNKYLYRKYGYDSHLIIMPTPDAHGPLIKEHANLINHIIHDVINDIPLEDELFLELGGNIYLSTCPAIGKK</sequence>
<accession>A0A7X0XBW1</accession>
<protein>
    <submittedName>
        <fullName evidence="1">Uncharacterized protein</fullName>
    </submittedName>
</protein>
<proteinExistence type="predicted"/>
<evidence type="ECO:0000313" key="2">
    <source>
        <dbReference type="Proteomes" id="UP000533953"/>
    </source>
</evidence>
<dbReference type="InterPro" id="IPR029058">
    <property type="entry name" value="AB_hydrolase_fold"/>
</dbReference>
<name>A0A7X0XBW1_9LIST</name>
<gene>
    <name evidence="1" type="ORF">HCI99_05515</name>
</gene>
<evidence type="ECO:0000313" key="1">
    <source>
        <dbReference type="EMBL" id="MBC1491279.1"/>
    </source>
</evidence>
<dbReference type="AlphaFoldDB" id="A0A7X0XBW1"/>